<dbReference type="Pfam" id="PF03562">
    <property type="entry name" value="MltA"/>
    <property type="match status" value="1"/>
</dbReference>
<dbReference type="AlphaFoldDB" id="A0A286G9V2"/>
<evidence type="ECO:0000313" key="9">
    <source>
        <dbReference type="Proteomes" id="UP000219621"/>
    </source>
</evidence>
<evidence type="ECO:0000256" key="6">
    <source>
        <dbReference type="SAM" id="SignalP"/>
    </source>
</evidence>
<dbReference type="CDD" id="cd14668">
    <property type="entry name" value="mlta_B"/>
    <property type="match status" value="1"/>
</dbReference>
<dbReference type="EC" id="4.2.2.n1" evidence="2"/>
<keyword evidence="9" id="KW-1185">Reference proteome</keyword>
<comment type="catalytic activity">
    <reaction evidence="1">
        <text>Exolytic cleavage of the (1-&gt;4)-beta-glycosidic linkage between N-acetylmuramic acid (MurNAc) and N-acetylglucosamine (GlcNAc) residues in peptidoglycan, from either the reducing or the non-reducing ends of the peptidoglycan chains, with concomitant formation of a 1,6-anhydrobond in the MurNAc residue.</text>
        <dbReference type="EC" id="4.2.2.n1"/>
    </reaction>
</comment>
<keyword evidence="6" id="KW-0732">Signal</keyword>
<dbReference type="Proteomes" id="UP000219621">
    <property type="component" value="Unassembled WGS sequence"/>
</dbReference>
<feature type="chain" id="PRO_5012018546" description="peptidoglycan lytic exotransglycosylase" evidence="6">
    <location>
        <begin position="32"/>
        <end position="407"/>
    </location>
</feature>
<reference evidence="8 9" key="1">
    <citation type="submission" date="2017-09" db="EMBL/GenBank/DDBJ databases">
        <authorList>
            <person name="Ehlers B."/>
            <person name="Leendertz F.H."/>
        </authorList>
    </citation>
    <scope>NUCLEOTIDE SEQUENCE [LARGE SCALE GENOMIC DNA]</scope>
    <source>
        <strain evidence="8 9">USBA 140</strain>
    </source>
</reference>
<dbReference type="Pfam" id="PF06725">
    <property type="entry name" value="3D"/>
    <property type="match status" value="1"/>
</dbReference>
<feature type="domain" description="Lytic transglycosylase MltA" evidence="7">
    <location>
        <begin position="152"/>
        <end position="309"/>
    </location>
</feature>
<dbReference type="GO" id="GO:0009254">
    <property type="term" value="P:peptidoglycan turnover"/>
    <property type="evidence" value="ECO:0007669"/>
    <property type="project" value="InterPro"/>
</dbReference>
<dbReference type="PIRSF" id="PIRSF019422">
    <property type="entry name" value="MltA"/>
    <property type="match status" value="1"/>
</dbReference>
<dbReference type="SMART" id="SM00925">
    <property type="entry name" value="MltA"/>
    <property type="match status" value="1"/>
</dbReference>
<proteinExistence type="predicted"/>
<dbReference type="InterPro" id="IPR010611">
    <property type="entry name" value="3D_dom"/>
</dbReference>
<dbReference type="InterPro" id="IPR005300">
    <property type="entry name" value="MltA_B"/>
</dbReference>
<feature type="signal peptide" evidence="6">
    <location>
        <begin position="1"/>
        <end position="31"/>
    </location>
</feature>
<dbReference type="EMBL" id="OCNJ01000002">
    <property type="protein sequence ID" value="SOD92298.1"/>
    <property type="molecule type" value="Genomic_DNA"/>
</dbReference>
<keyword evidence="3" id="KW-0456">Lyase</keyword>
<evidence type="ECO:0000313" key="8">
    <source>
        <dbReference type="EMBL" id="SOD92298.1"/>
    </source>
</evidence>
<gene>
    <name evidence="8" type="ORF">SAMN05421508_102364</name>
</gene>
<evidence type="ECO:0000259" key="7">
    <source>
        <dbReference type="SMART" id="SM00925"/>
    </source>
</evidence>
<protein>
    <recommendedName>
        <fullName evidence="2">peptidoglycan lytic exotransglycosylase</fullName>
        <ecNumber evidence="2">4.2.2.n1</ecNumber>
    </recommendedName>
    <alternativeName>
        <fullName evidence="5">Murein hydrolase A</fullName>
    </alternativeName>
</protein>
<dbReference type="GO" id="GO:0004553">
    <property type="term" value="F:hydrolase activity, hydrolyzing O-glycosyl compounds"/>
    <property type="evidence" value="ECO:0007669"/>
    <property type="project" value="InterPro"/>
</dbReference>
<dbReference type="PANTHER" id="PTHR30124">
    <property type="entry name" value="MEMBRANE-BOUND LYTIC MUREIN TRANSGLYCOSYLASE A"/>
    <property type="match status" value="1"/>
</dbReference>
<accession>A0A286G9V2</accession>
<dbReference type="GO" id="GO:0009253">
    <property type="term" value="P:peptidoglycan catabolic process"/>
    <property type="evidence" value="ECO:0007669"/>
    <property type="project" value="TreeGrafter"/>
</dbReference>
<dbReference type="GO" id="GO:0008933">
    <property type="term" value="F:peptidoglycan lytic transglycosylase activity"/>
    <property type="evidence" value="ECO:0007669"/>
    <property type="project" value="TreeGrafter"/>
</dbReference>
<dbReference type="InterPro" id="IPR036908">
    <property type="entry name" value="RlpA-like_sf"/>
</dbReference>
<evidence type="ECO:0000256" key="5">
    <source>
        <dbReference type="ARBA" id="ARBA00030918"/>
    </source>
</evidence>
<dbReference type="PANTHER" id="PTHR30124:SF0">
    <property type="entry name" value="MEMBRANE-BOUND LYTIC MUREIN TRANSGLYCOSYLASE A"/>
    <property type="match status" value="1"/>
</dbReference>
<dbReference type="RefSeq" id="WP_097278116.1">
    <property type="nucleotide sequence ID" value="NZ_OCNJ01000002.1"/>
</dbReference>
<organism evidence="8 9">
    <name type="scientific">Caenispirillum bisanense</name>
    <dbReference type="NCBI Taxonomy" id="414052"/>
    <lineage>
        <taxon>Bacteria</taxon>
        <taxon>Pseudomonadati</taxon>
        <taxon>Pseudomonadota</taxon>
        <taxon>Alphaproteobacteria</taxon>
        <taxon>Rhodospirillales</taxon>
        <taxon>Novispirillaceae</taxon>
        <taxon>Caenispirillum</taxon>
    </lineage>
</organism>
<dbReference type="SUPFAM" id="SSF50685">
    <property type="entry name" value="Barwin-like endoglucanases"/>
    <property type="match status" value="1"/>
</dbReference>
<dbReference type="InterPro" id="IPR026044">
    <property type="entry name" value="MltA"/>
</dbReference>
<dbReference type="CDD" id="cd14485">
    <property type="entry name" value="mltA_like_LT_A"/>
    <property type="match status" value="1"/>
</dbReference>
<evidence type="ECO:0000256" key="1">
    <source>
        <dbReference type="ARBA" id="ARBA00001420"/>
    </source>
</evidence>
<dbReference type="OrthoDB" id="9783686at2"/>
<dbReference type="Gene3D" id="2.40.240.50">
    <property type="entry name" value="Barwin-like endoglucanases"/>
    <property type="match status" value="1"/>
</dbReference>
<keyword evidence="4" id="KW-0961">Cell wall biogenesis/degradation</keyword>
<evidence type="ECO:0000256" key="3">
    <source>
        <dbReference type="ARBA" id="ARBA00023239"/>
    </source>
</evidence>
<sequence length="407" mass="43066">MRRAFPLVSAARRLAACGLLALGLAACGEQAPPPPAEPQVPRAALTPATFAQLPGWQSDGLRDALPALRASCERMTARNSFPSAPEFLTDEARAVFPGAAAWQRACAQVAAVPPGDAAGLRRVLTTAFVPYAVADAGTGSREGTFTGYYEAELRGSPVRQGAYQHPVYGVPSDLVSVNLRSFDEALPNQTLVGRVDGGKLVRYHDRAAIETGAVAATAPVVMWTDDAVDLHVLHVQGSGRVVLPDGTTTRVGYAGNNGWKFVGIGKILKDAGVLAPGQGSMQDIRAWLKANPQVADDYMRQNPRYIFFRKIDGNGPIGAQGVALTPARSMAVDTRFVPLGAPLWLDAVDPDGRPLQRLMVAQDVGSAIKGQVRGDFFWGTGEAALAQAGRMKSPGRYYVLLPRAAGS</sequence>
<dbReference type="Gene3D" id="2.40.40.10">
    <property type="entry name" value="RlpA-like domain"/>
    <property type="match status" value="1"/>
</dbReference>
<dbReference type="GO" id="GO:0071555">
    <property type="term" value="P:cell wall organization"/>
    <property type="evidence" value="ECO:0007669"/>
    <property type="project" value="UniProtKB-KW"/>
</dbReference>
<dbReference type="PROSITE" id="PS51257">
    <property type="entry name" value="PROKAR_LIPOPROTEIN"/>
    <property type="match status" value="1"/>
</dbReference>
<evidence type="ECO:0000256" key="4">
    <source>
        <dbReference type="ARBA" id="ARBA00023316"/>
    </source>
</evidence>
<name>A0A286G9V2_9PROT</name>
<dbReference type="GO" id="GO:0019867">
    <property type="term" value="C:outer membrane"/>
    <property type="evidence" value="ECO:0007669"/>
    <property type="project" value="InterPro"/>
</dbReference>
<evidence type="ECO:0000256" key="2">
    <source>
        <dbReference type="ARBA" id="ARBA00012587"/>
    </source>
</evidence>